<comment type="caution">
    <text evidence="1">The sequence shown here is derived from an EMBL/GenBank/DDBJ whole genome shotgun (WGS) entry which is preliminary data.</text>
</comment>
<proteinExistence type="predicted"/>
<gene>
    <name evidence="1" type="ORF">Poli38472_005084</name>
</gene>
<dbReference type="AlphaFoldDB" id="A0A8K1CFF3"/>
<dbReference type="EMBL" id="SPLM01000073">
    <property type="protein sequence ID" value="TMW62466.1"/>
    <property type="molecule type" value="Genomic_DNA"/>
</dbReference>
<reference evidence="1" key="1">
    <citation type="submission" date="2019-03" db="EMBL/GenBank/DDBJ databases">
        <title>Long read genome sequence of the mycoparasitic Pythium oligandrum ATCC 38472 isolated from sugarbeet rhizosphere.</title>
        <authorList>
            <person name="Gaulin E."/>
        </authorList>
    </citation>
    <scope>NUCLEOTIDE SEQUENCE</scope>
    <source>
        <strain evidence="1">ATCC 38472_TT</strain>
    </source>
</reference>
<dbReference type="Proteomes" id="UP000794436">
    <property type="component" value="Unassembled WGS sequence"/>
</dbReference>
<dbReference type="OrthoDB" id="64616at2759"/>
<sequence>MRKPQTSVPLAPIMKKLLPICFVTGAAMEAFMVKTGFYDIVTVSEDEKRAERAAELREMEANPPQLTLNWPTREG</sequence>
<name>A0A8K1CFF3_PYTOL</name>
<evidence type="ECO:0000313" key="2">
    <source>
        <dbReference type="Proteomes" id="UP000794436"/>
    </source>
</evidence>
<keyword evidence="2" id="KW-1185">Reference proteome</keyword>
<dbReference type="PANTHER" id="PTHR36377">
    <property type="entry name" value="DNA MISMATCH REPAIR PROTEIN"/>
    <property type="match status" value="1"/>
</dbReference>
<accession>A0A8K1CFF3</accession>
<protein>
    <submittedName>
        <fullName evidence="1">Uncharacterized protein</fullName>
    </submittedName>
</protein>
<evidence type="ECO:0000313" key="1">
    <source>
        <dbReference type="EMBL" id="TMW62466.1"/>
    </source>
</evidence>
<organism evidence="1 2">
    <name type="scientific">Pythium oligandrum</name>
    <name type="common">Mycoparasitic fungus</name>
    <dbReference type="NCBI Taxonomy" id="41045"/>
    <lineage>
        <taxon>Eukaryota</taxon>
        <taxon>Sar</taxon>
        <taxon>Stramenopiles</taxon>
        <taxon>Oomycota</taxon>
        <taxon>Peronosporomycetes</taxon>
        <taxon>Pythiales</taxon>
        <taxon>Pythiaceae</taxon>
        <taxon>Pythium</taxon>
    </lineage>
</organism>
<dbReference type="PANTHER" id="PTHR36377:SF1">
    <property type="entry name" value="DNA MISMATCH REPAIR PROTEIN"/>
    <property type="match status" value="1"/>
</dbReference>